<dbReference type="EMBL" id="CAJMXA010002406">
    <property type="protein sequence ID" value="CAE6480360.1"/>
    <property type="molecule type" value="Genomic_DNA"/>
</dbReference>
<reference evidence="1" key="1">
    <citation type="submission" date="2021-01" db="EMBL/GenBank/DDBJ databases">
        <authorList>
            <person name="Kaushik A."/>
        </authorList>
    </citation>
    <scope>NUCLEOTIDE SEQUENCE</scope>
    <source>
        <strain evidence="1">AG6-10EEA</strain>
    </source>
</reference>
<proteinExistence type="predicted"/>
<protein>
    <submittedName>
        <fullName evidence="1">Uncharacterized protein</fullName>
    </submittedName>
</protein>
<name>A0A8H3CI20_9AGAM</name>
<sequence length="158" mass="17781">MVMSRWVMWRPQQLRQGPADALANWAAQARAEVGWVQTQRRNPDNTVVHTVTPILSCVKCHPLSDDRGVVLNFPYGDMGQINKALDDWAYRHQQYYQLVDYTSHVGGSAQSYSVSLMIRYRLIQCPINDCSGVGTSVRAAKADAAERLLRSGHCMICI</sequence>
<evidence type="ECO:0000313" key="2">
    <source>
        <dbReference type="Proteomes" id="UP000663853"/>
    </source>
</evidence>
<evidence type="ECO:0000313" key="1">
    <source>
        <dbReference type="EMBL" id="CAE6480360.1"/>
    </source>
</evidence>
<gene>
    <name evidence="1" type="ORF">RDB_LOCUS87674</name>
</gene>
<dbReference type="AlphaFoldDB" id="A0A8H3CI20"/>
<comment type="caution">
    <text evidence="1">The sequence shown here is derived from an EMBL/GenBank/DDBJ whole genome shotgun (WGS) entry which is preliminary data.</text>
</comment>
<organism evidence="1 2">
    <name type="scientific">Rhizoctonia solani</name>
    <dbReference type="NCBI Taxonomy" id="456999"/>
    <lineage>
        <taxon>Eukaryota</taxon>
        <taxon>Fungi</taxon>
        <taxon>Dikarya</taxon>
        <taxon>Basidiomycota</taxon>
        <taxon>Agaricomycotina</taxon>
        <taxon>Agaricomycetes</taxon>
        <taxon>Cantharellales</taxon>
        <taxon>Ceratobasidiaceae</taxon>
        <taxon>Rhizoctonia</taxon>
    </lineage>
</organism>
<accession>A0A8H3CI20</accession>
<dbReference type="Proteomes" id="UP000663853">
    <property type="component" value="Unassembled WGS sequence"/>
</dbReference>